<dbReference type="Pfam" id="PF14341">
    <property type="entry name" value="PilX_N"/>
    <property type="match status" value="1"/>
</dbReference>
<accession>Q3SHR8</accession>
<dbReference type="KEGG" id="tbd:Tbd_1862"/>
<evidence type="ECO:0000259" key="2">
    <source>
        <dbReference type="Pfam" id="PF14341"/>
    </source>
</evidence>
<keyword evidence="4" id="KW-1185">Reference proteome</keyword>
<feature type="domain" description="Type 4 fimbrial biogenesis protein PilX N-terminal" evidence="2">
    <location>
        <begin position="14"/>
        <end position="64"/>
    </location>
</feature>
<proteinExistence type="predicted"/>
<dbReference type="HOGENOM" id="CLU_757872_0_0_4"/>
<dbReference type="AlphaFoldDB" id="Q3SHR8"/>
<dbReference type="EMBL" id="CP000116">
    <property type="protein sequence ID" value="AAZ97815.1"/>
    <property type="molecule type" value="Genomic_DNA"/>
</dbReference>
<protein>
    <recommendedName>
        <fullName evidence="2">Type 4 fimbrial biogenesis protein PilX N-terminal domain-containing protein</fullName>
    </recommendedName>
</protein>
<reference evidence="3 4" key="1">
    <citation type="journal article" date="2006" name="J. Bacteriol.">
        <title>The genome sequence of the obligately chemolithoautotrophic, facultatively anaerobic bacterium Thiobacillus denitrificans.</title>
        <authorList>
            <person name="Beller H.R."/>
            <person name="Chain P.S."/>
            <person name="Letain T.E."/>
            <person name="Chakicherla A."/>
            <person name="Larimer F.W."/>
            <person name="Richardson P.M."/>
            <person name="Coleman M.A."/>
            <person name="Wood A.P."/>
            <person name="Kelly D.P."/>
        </authorList>
    </citation>
    <scope>NUCLEOTIDE SEQUENCE [LARGE SCALE GENOMIC DNA]</scope>
    <source>
        <strain evidence="3 4">ATCC 25259</strain>
    </source>
</reference>
<dbReference type="STRING" id="292415.Tbd_1862"/>
<gene>
    <name evidence="3" type="ordered locus">Tbd_1862</name>
</gene>
<evidence type="ECO:0000313" key="4">
    <source>
        <dbReference type="Proteomes" id="UP000008291"/>
    </source>
</evidence>
<dbReference type="RefSeq" id="WP_011312374.1">
    <property type="nucleotide sequence ID" value="NC_007404.1"/>
</dbReference>
<evidence type="ECO:0000256" key="1">
    <source>
        <dbReference type="SAM" id="Phobius"/>
    </source>
</evidence>
<dbReference type="InterPro" id="IPR025746">
    <property type="entry name" value="PilX_N_dom"/>
</dbReference>
<keyword evidence="1" id="KW-0812">Transmembrane</keyword>
<dbReference type="OrthoDB" id="8684961at2"/>
<dbReference type="eggNOG" id="COG4726">
    <property type="taxonomic scope" value="Bacteria"/>
</dbReference>
<dbReference type="Proteomes" id="UP000008291">
    <property type="component" value="Chromosome"/>
</dbReference>
<sequence>MTTSGKPFVPASQRGISLIVTLMIVILLSLLALYGAGVLTLDTRSAANDFRAREALAAAESGMEQGLGLLNANRARLSPSGLHNSDDLTTTPILTWTTCTSSAAPCLPIRSGDRTNWKYLAINTYSSGSLTSQPSQGSFELFLLTPVSGASSRLVYNVVAIGKSADTTSTSVIKQGAFFYPLLLGNVGTPLAAASNVDLTGNYSIITNSNGGGSGVPVSAWSDGAFSPGGSFASCHVGDFTGGACPSSEALTSSGTVGPDMIGNDANFPADLFLFLFGVPETEYQKIKDQAKVVTSCAGLGATSSGLIWVTGDCNPPGQVGTADNPVLLVVEGDTTFNAGTEFYGLLYLFDPAFAAGTPPRLIANGNAHLYGALFAHDGVDLQLTGGFVLEFDSEVLENLKNSPSGRNLARIPGAWSDVQ</sequence>
<organism evidence="3 4">
    <name type="scientific">Thiobacillus denitrificans (strain ATCC 25259 / T1)</name>
    <dbReference type="NCBI Taxonomy" id="292415"/>
    <lineage>
        <taxon>Bacteria</taxon>
        <taxon>Pseudomonadati</taxon>
        <taxon>Pseudomonadota</taxon>
        <taxon>Betaproteobacteria</taxon>
        <taxon>Nitrosomonadales</taxon>
        <taxon>Thiobacillaceae</taxon>
        <taxon>Thiobacillus</taxon>
    </lineage>
</organism>
<keyword evidence="1" id="KW-0472">Membrane</keyword>
<feature type="transmembrane region" description="Helical" evidence="1">
    <location>
        <begin position="16"/>
        <end position="41"/>
    </location>
</feature>
<evidence type="ECO:0000313" key="3">
    <source>
        <dbReference type="EMBL" id="AAZ97815.1"/>
    </source>
</evidence>
<name>Q3SHR8_THIDA</name>
<keyword evidence="1" id="KW-1133">Transmembrane helix</keyword>